<organism evidence="8 9">
    <name type="scientific">Pallidibacillus pasinlerensis</name>
    <dbReference type="NCBI Taxonomy" id="2703818"/>
    <lineage>
        <taxon>Bacteria</taxon>
        <taxon>Bacillati</taxon>
        <taxon>Bacillota</taxon>
        <taxon>Bacilli</taxon>
        <taxon>Bacillales</taxon>
        <taxon>Bacillaceae</taxon>
        <taxon>Pallidibacillus</taxon>
    </lineage>
</organism>
<evidence type="ECO:0000313" key="9">
    <source>
        <dbReference type="Proteomes" id="UP000743899"/>
    </source>
</evidence>
<proteinExistence type="inferred from homology"/>
<feature type="transmembrane region" description="Helical" evidence="6">
    <location>
        <begin position="7"/>
        <end position="25"/>
    </location>
</feature>
<dbReference type="PANTHER" id="PTHR38459">
    <property type="entry name" value="PROPHAGE BACTOPRENOL-LINKED GLUCOSE TRANSLOCASE HOMOLOG"/>
    <property type="match status" value="1"/>
</dbReference>
<dbReference type="Pfam" id="PF04138">
    <property type="entry name" value="GtrA_DPMS_TM"/>
    <property type="match status" value="1"/>
</dbReference>
<feature type="transmembrane region" description="Helical" evidence="6">
    <location>
        <begin position="93"/>
        <end position="113"/>
    </location>
</feature>
<comment type="caution">
    <text evidence="8">The sequence shown here is derived from an EMBL/GenBank/DDBJ whole genome shotgun (WGS) entry which is preliminary data.</text>
</comment>
<dbReference type="PANTHER" id="PTHR38459:SF1">
    <property type="entry name" value="PROPHAGE BACTOPRENOL-LINKED GLUCOSE TRANSLOCASE HOMOLOG"/>
    <property type="match status" value="1"/>
</dbReference>
<keyword evidence="5 6" id="KW-0472">Membrane</keyword>
<accession>A0ABW9ZYL6</accession>
<evidence type="ECO:0000256" key="5">
    <source>
        <dbReference type="ARBA" id="ARBA00023136"/>
    </source>
</evidence>
<feature type="domain" description="GtrA/DPMS transmembrane" evidence="7">
    <location>
        <begin position="6"/>
        <end position="119"/>
    </location>
</feature>
<keyword evidence="3 6" id="KW-0812">Transmembrane</keyword>
<sequence length="120" mass="13840">MKVFAKFGFVGIFNTIITICTYIILVHLGVYYIFANIIGYILGVINSFYWNKNWVFQVTDRKNHLFLKFVIVNLITLIVNNIVLYALVNYLSIGAIIAQIFATGVGMVLNFFLNKLWTFK</sequence>
<dbReference type="InterPro" id="IPR007267">
    <property type="entry name" value="GtrA_DPMS_TM"/>
</dbReference>
<feature type="transmembrane region" description="Helical" evidence="6">
    <location>
        <begin position="65"/>
        <end position="87"/>
    </location>
</feature>
<comment type="similarity">
    <text evidence="2">Belongs to the GtrA family.</text>
</comment>
<comment type="subcellular location">
    <subcellularLocation>
        <location evidence="1">Membrane</location>
        <topology evidence="1">Multi-pass membrane protein</topology>
    </subcellularLocation>
</comment>
<evidence type="ECO:0000256" key="3">
    <source>
        <dbReference type="ARBA" id="ARBA00022692"/>
    </source>
</evidence>
<name>A0ABW9ZYL6_9BACI</name>
<evidence type="ECO:0000256" key="4">
    <source>
        <dbReference type="ARBA" id="ARBA00022989"/>
    </source>
</evidence>
<dbReference type="RefSeq" id="WP_161919103.1">
    <property type="nucleotide sequence ID" value="NZ_JAACYS010000002.1"/>
</dbReference>
<evidence type="ECO:0000256" key="1">
    <source>
        <dbReference type="ARBA" id="ARBA00004141"/>
    </source>
</evidence>
<dbReference type="EMBL" id="JAACYS010000002">
    <property type="protein sequence ID" value="NCU16264.1"/>
    <property type="molecule type" value="Genomic_DNA"/>
</dbReference>
<gene>
    <name evidence="8" type="ORF">GW534_00545</name>
</gene>
<protein>
    <submittedName>
        <fullName evidence="8">GtrA family protein</fullName>
    </submittedName>
</protein>
<keyword evidence="4 6" id="KW-1133">Transmembrane helix</keyword>
<dbReference type="Proteomes" id="UP000743899">
    <property type="component" value="Unassembled WGS sequence"/>
</dbReference>
<dbReference type="InterPro" id="IPR051401">
    <property type="entry name" value="GtrA_CellWall_Glycosyl"/>
</dbReference>
<evidence type="ECO:0000256" key="2">
    <source>
        <dbReference type="ARBA" id="ARBA00009399"/>
    </source>
</evidence>
<evidence type="ECO:0000259" key="7">
    <source>
        <dbReference type="Pfam" id="PF04138"/>
    </source>
</evidence>
<keyword evidence="9" id="KW-1185">Reference proteome</keyword>
<evidence type="ECO:0000313" key="8">
    <source>
        <dbReference type="EMBL" id="NCU16264.1"/>
    </source>
</evidence>
<evidence type="ECO:0000256" key="6">
    <source>
        <dbReference type="SAM" id="Phobius"/>
    </source>
</evidence>
<reference evidence="8 9" key="1">
    <citation type="submission" date="2020-01" db="EMBL/GenBank/DDBJ databases">
        <title>A novel Bacillus sp. from Pasinler.</title>
        <authorList>
            <person name="Adiguzel A."/>
            <person name="Ay H."/>
            <person name="Baltaci M.O."/>
        </authorList>
    </citation>
    <scope>NUCLEOTIDE SEQUENCE [LARGE SCALE GENOMIC DNA]</scope>
    <source>
        <strain evidence="8 9">P1</strain>
    </source>
</reference>
<feature type="transmembrane region" description="Helical" evidence="6">
    <location>
        <begin position="31"/>
        <end position="50"/>
    </location>
</feature>